<comment type="caution">
    <text evidence="4">The sequence shown here is derived from an EMBL/GenBank/DDBJ whole genome shotgun (WGS) entry which is preliminary data.</text>
</comment>
<evidence type="ECO:0000313" key="4">
    <source>
        <dbReference type="EMBL" id="RHZ41339.1"/>
    </source>
</evidence>
<evidence type="ECO:0000256" key="3">
    <source>
        <dbReference type="ARBA" id="ARBA00023186"/>
    </source>
</evidence>
<accession>A0A3R7AVZ3</accession>
<evidence type="ECO:0000256" key="2">
    <source>
        <dbReference type="ARBA" id="ARBA00022840"/>
    </source>
</evidence>
<dbReference type="GO" id="GO:0005524">
    <property type="term" value="F:ATP binding"/>
    <property type="evidence" value="ECO:0007669"/>
    <property type="project" value="UniProtKB-KW"/>
</dbReference>
<dbReference type="Pfam" id="PF00118">
    <property type="entry name" value="Cpn60_TCP1"/>
    <property type="match status" value="1"/>
</dbReference>
<evidence type="ECO:0000256" key="1">
    <source>
        <dbReference type="ARBA" id="ARBA00022741"/>
    </source>
</evidence>
<keyword evidence="1" id="KW-0547">Nucleotide-binding</keyword>
<dbReference type="VEuPathDB" id="FungiDB:H257_05597"/>
<proteinExistence type="predicted"/>
<dbReference type="EMBL" id="QUTF01005076">
    <property type="protein sequence ID" value="RHZ41339.1"/>
    <property type="molecule type" value="Genomic_DNA"/>
</dbReference>
<organism evidence="4 5">
    <name type="scientific">Aphanomyces astaci</name>
    <name type="common">Crayfish plague agent</name>
    <dbReference type="NCBI Taxonomy" id="112090"/>
    <lineage>
        <taxon>Eukaryota</taxon>
        <taxon>Sar</taxon>
        <taxon>Stramenopiles</taxon>
        <taxon>Oomycota</taxon>
        <taxon>Saprolegniomycetes</taxon>
        <taxon>Saprolegniales</taxon>
        <taxon>Verrucalvaceae</taxon>
        <taxon>Aphanomyces</taxon>
    </lineage>
</organism>
<dbReference type="AlphaFoldDB" id="A0A3R7AVZ3"/>
<dbReference type="InterPro" id="IPR002423">
    <property type="entry name" value="Cpn60/GroEL/TCP-1"/>
</dbReference>
<reference evidence="4 5" key="1">
    <citation type="submission" date="2018-08" db="EMBL/GenBank/DDBJ databases">
        <title>Aphanomyces genome sequencing and annotation.</title>
        <authorList>
            <person name="Minardi D."/>
            <person name="Oidtmann B."/>
            <person name="Van Der Giezen M."/>
            <person name="Studholme D.J."/>
        </authorList>
    </citation>
    <scope>NUCLEOTIDE SEQUENCE [LARGE SCALE GENOMIC DNA]</scope>
    <source>
        <strain evidence="4 5">FDL457</strain>
    </source>
</reference>
<dbReference type="Proteomes" id="UP000286510">
    <property type="component" value="Unassembled WGS sequence"/>
</dbReference>
<keyword evidence="2" id="KW-0067">ATP-binding</keyword>
<dbReference type="SUPFAM" id="SSF48592">
    <property type="entry name" value="GroEL equatorial domain-like"/>
    <property type="match status" value="1"/>
</dbReference>
<protein>
    <submittedName>
        <fullName evidence="4">Uncharacterized protein</fullName>
    </submittedName>
</protein>
<sequence length="140" mass="15151">GLGIPDALAQLVLEEIATHYITHVVTTSLPSDLAELLLRPGSGYAIRSFAEALEDIPMALAENAGLSPIDSLSAVRAQQIADNNPRLGIDCNQTGTFGTYMKEQHVFETLIGKQQQIQLATQVVRMILKIDDVMLEGSYA</sequence>
<dbReference type="GO" id="GO:0140662">
    <property type="term" value="F:ATP-dependent protein folding chaperone"/>
    <property type="evidence" value="ECO:0007669"/>
    <property type="project" value="InterPro"/>
</dbReference>
<dbReference type="VEuPathDB" id="FungiDB:H257_02653"/>
<dbReference type="PANTHER" id="PTHR11353">
    <property type="entry name" value="CHAPERONIN"/>
    <property type="match status" value="1"/>
</dbReference>
<gene>
    <name evidence="4" type="ORF">DYB26_011509</name>
</gene>
<dbReference type="InterPro" id="IPR017998">
    <property type="entry name" value="Chaperone_TCP-1"/>
</dbReference>
<dbReference type="InterPro" id="IPR027413">
    <property type="entry name" value="GROEL-like_equatorial_sf"/>
</dbReference>
<name>A0A3R7AVZ3_APHAT</name>
<keyword evidence="3" id="KW-0143">Chaperone</keyword>
<evidence type="ECO:0000313" key="5">
    <source>
        <dbReference type="Proteomes" id="UP000286510"/>
    </source>
</evidence>
<dbReference type="Gene3D" id="1.10.560.10">
    <property type="entry name" value="GroEL-like equatorial domain"/>
    <property type="match status" value="1"/>
</dbReference>
<feature type="non-terminal residue" evidence="4">
    <location>
        <position position="1"/>
    </location>
</feature>